<protein>
    <submittedName>
        <fullName evidence="2">Uncharacterized protein</fullName>
    </submittedName>
</protein>
<accession>J9EX54</accession>
<feature type="region of interest" description="Disordered" evidence="1">
    <location>
        <begin position="18"/>
        <end position="44"/>
    </location>
</feature>
<dbReference type="Proteomes" id="UP000004810">
    <property type="component" value="Unassembled WGS sequence"/>
</dbReference>
<evidence type="ECO:0000256" key="1">
    <source>
        <dbReference type="SAM" id="MobiDB-lite"/>
    </source>
</evidence>
<reference evidence="3" key="1">
    <citation type="submission" date="2012-08" db="EMBL/GenBank/DDBJ databases">
        <title>The Genome Sequence of Wuchereria bancrofti.</title>
        <authorList>
            <person name="Nutman T.B."/>
            <person name="Fink D.L."/>
            <person name="Russ C."/>
            <person name="Young S."/>
            <person name="Zeng Q."/>
            <person name="Koehrsen M."/>
            <person name="Alvarado L."/>
            <person name="Berlin A."/>
            <person name="Chapman S.B."/>
            <person name="Chen Z."/>
            <person name="Freedman E."/>
            <person name="Gellesch M."/>
            <person name="Goldberg J."/>
            <person name="Griggs A."/>
            <person name="Gujja S."/>
            <person name="Heilman E.R."/>
            <person name="Heiman D."/>
            <person name="Hepburn T."/>
            <person name="Howarth C."/>
            <person name="Jen D."/>
            <person name="Larson L."/>
            <person name="Lewis B."/>
            <person name="Mehta T."/>
            <person name="Park D."/>
            <person name="Pearson M."/>
            <person name="Roberts A."/>
            <person name="Saif S."/>
            <person name="Shea T."/>
            <person name="Shenoy N."/>
            <person name="Sisk P."/>
            <person name="Stolte C."/>
            <person name="Sykes S."/>
            <person name="Walk T."/>
            <person name="White J."/>
            <person name="Yandava C."/>
            <person name="Haas B."/>
            <person name="Henn M.R."/>
            <person name="Nusbaum C."/>
            <person name="Birren B."/>
        </authorList>
    </citation>
    <scope>NUCLEOTIDE SEQUENCE [LARGE SCALE GENOMIC DNA]</scope>
    <source>
        <strain evidence="3">NA</strain>
    </source>
</reference>
<comment type="caution">
    <text evidence="2">The sequence shown here is derived from an EMBL/GenBank/DDBJ whole genome shotgun (WGS) entry which is preliminary data.</text>
</comment>
<evidence type="ECO:0000313" key="2">
    <source>
        <dbReference type="EMBL" id="EJW86778.1"/>
    </source>
</evidence>
<name>J9EX54_WUCBA</name>
<organism evidence="2 3">
    <name type="scientific">Wuchereria bancrofti</name>
    <dbReference type="NCBI Taxonomy" id="6293"/>
    <lineage>
        <taxon>Eukaryota</taxon>
        <taxon>Metazoa</taxon>
        <taxon>Ecdysozoa</taxon>
        <taxon>Nematoda</taxon>
        <taxon>Chromadorea</taxon>
        <taxon>Rhabditida</taxon>
        <taxon>Spirurina</taxon>
        <taxon>Spiruromorpha</taxon>
        <taxon>Filarioidea</taxon>
        <taxon>Onchocercidae</taxon>
        <taxon>Wuchereria</taxon>
    </lineage>
</organism>
<proteinExistence type="predicted"/>
<gene>
    <name evidence="2" type="ORF">WUBG_02312</name>
</gene>
<dbReference type="AlphaFoldDB" id="J9EX54"/>
<sequence length="101" mass="11276">MLIRTACNTLALISPSANHIQTTTTRSNDKAGRENDGRGNDEKKKLEIKVMKKTKLMRAHSTIRFFPSLPESYANARTKCAAAQPHRLTLLAFSLKSSFID</sequence>
<dbReference type="EMBL" id="ADBV01000607">
    <property type="protein sequence ID" value="EJW86778.1"/>
    <property type="molecule type" value="Genomic_DNA"/>
</dbReference>
<feature type="compositionally biased region" description="Basic and acidic residues" evidence="1">
    <location>
        <begin position="27"/>
        <end position="44"/>
    </location>
</feature>
<evidence type="ECO:0000313" key="3">
    <source>
        <dbReference type="Proteomes" id="UP000004810"/>
    </source>
</evidence>